<evidence type="ECO:0000256" key="2">
    <source>
        <dbReference type="ARBA" id="ARBA00022448"/>
    </source>
</evidence>
<dbReference type="PANTHER" id="PTHR10137:SF0">
    <property type="entry name" value="V-TYPE PROTON ATPASE SUBUNIT C"/>
    <property type="match status" value="1"/>
</dbReference>
<organism evidence="6 8">
    <name type="scientific">Anaeramoeba flamelloides</name>
    <dbReference type="NCBI Taxonomy" id="1746091"/>
    <lineage>
        <taxon>Eukaryota</taxon>
        <taxon>Metamonada</taxon>
        <taxon>Anaeramoebidae</taxon>
        <taxon>Anaeramoeba</taxon>
    </lineage>
</organism>
<dbReference type="InterPro" id="IPR004907">
    <property type="entry name" value="ATPase_V1-cplx_csu"/>
</dbReference>
<dbReference type="AlphaFoldDB" id="A0AAV7ZBW5"/>
<protein>
    <recommendedName>
        <fullName evidence="5">V-type proton ATPase subunit C</fullName>
    </recommendedName>
</protein>
<evidence type="ECO:0000313" key="9">
    <source>
        <dbReference type="Proteomes" id="UP001150062"/>
    </source>
</evidence>
<accession>A0AAV7ZBW5</accession>
<keyword evidence="9" id="KW-1185">Reference proteome</keyword>
<dbReference type="CDD" id="cd14785">
    <property type="entry name" value="V-ATPase_C"/>
    <property type="match status" value="1"/>
</dbReference>
<evidence type="ECO:0000313" key="7">
    <source>
        <dbReference type="EMBL" id="KAJ6233130.1"/>
    </source>
</evidence>
<sequence>MFWLITVPPAPTKSTLLERQKERSKSASKFGLDYGKITLFKMPSLRVGNLDNLLSLSDELVKTDIFIFGIVRRIAEQIHSIALKEPVLTLLSNKKKQLDRKKSSVDLYYERKQSYIPQLLVNRLQIPTYLSQWEWDESLYPFKCTTNEIIRLIYERSCEFDEVLKDKINEYVTNLKKFQELEKKNISDLFTRDLNNDLEDLVCLKKVKHLKKVKGRVWYIETENITTLFVVFPKKRLGEWFDSYESMSPFIVPASSQLITTDRNNNVLVNVSLFKRVCQDFKRNARERGFLVRNHEWRTVESIDFEEERRQLFEKLKTSWKRLVKWSKLNFGECFVDWVHLKVIRTFVESVLRWGMPVEFVTLLIQPKQKLQTKMRIALENAFDDLKPKKKKKKKRKKKKKKDLRPFAYSNYGNDFTYINQEINSNFF</sequence>
<dbReference type="Gene3D" id="1.20.1460.10">
    <property type="entry name" value="subunit c (vma5p) of the yeast v-atpase, domain 2"/>
    <property type="match status" value="1"/>
</dbReference>
<dbReference type="Gene3D" id="3.30.70.1180">
    <property type="entry name" value="Vacuolar atp synthase subunit c, domain 1"/>
    <property type="match status" value="1"/>
</dbReference>
<keyword evidence="3 5" id="KW-0375">Hydrogen ion transport</keyword>
<comment type="subunit">
    <text evidence="5">V-ATPase is a heteromultimeric enzyme composed of a peripheral catalytic V1 complex (components A to H) attached to an integral membrane V0 proton pore complex.</text>
</comment>
<evidence type="ECO:0000313" key="8">
    <source>
        <dbReference type="Proteomes" id="UP001146793"/>
    </source>
</evidence>
<evidence type="ECO:0000256" key="3">
    <source>
        <dbReference type="ARBA" id="ARBA00022781"/>
    </source>
</evidence>
<dbReference type="EMBL" id="JAOAOG010000283">
    <property type="protein sequence ID" value="KAJ6233130.1"/>
    <property type="molecule type" value="Genomic_DNA"/>
</dbReference>
<name>A0AAV7ZBW5_9EUKA</name>
<dbReference type="EMBL" id="JANTQA010000032">
    <property type="protein sequence ID" value="KAJ3438621.1"/>
    <property type="molecule type" value="Genomic_DNA"/>
</dbReference>
<comment type="caution">
    <text evidence="6">The sequence shown here is derived from an EMBL/GenBank/DDBJ whole genome shotgun (WGS) entry which is preliminary data.</text>
</comment>
<keyword evidence="2 5" id="KW-0813">Transport</keyword>
<gene>
    <name evidence="6" type="ORF">M0812_14631</name>
    <name evidence="7" type="ORF">M0813_30236</name>
</gene>
<dbReference type="Pfam" id="PF03223">
    <property type="entry name" value="V-ATPase_C"/>
    <property type="match status" value="1"/>
</dbReference>
<dbReference type="GO" id="GO:0000221">
    <property type="term" value="C:vacuolar proton-transporting V-type ATPase, V1 domain"/>
    <property type="evidence" value="ECO:0007669"/>
    <property type="project" value="TreeGrafter"/>
</dbReference>
<comment type="function">
    <text evidence="5">Subunit of the V1 complex of vacuolar(H+)-ATPase (V-ATPase), a multisubunit enzyme composed of a peripheral complex (V1) that hydrolyzes ATP and a membrane integral complex (V0) that translocates protons. V-ATPase is responsible for acidifying and maintaining the pH of intracellular compartments and in some cell types, is targeted to the plasma membrane, where it is responsible for acidifying the extracellular environment. Subunit C is necessary for the assembly of the catalytic sector of the enzyme and is likely to have a specific function in its catalytic activity.</text>
</comment>
<dbReference type="PANTHER" id="PTHR10137">
    <property type="entry name" value="V-TYPE PROTON ATPASE SUBUNIT C"/>
    <property type="match status" value="1"/>
</dbReference>
<evidence type="ECO:0000256" key="5">
    <source>
        <dbReference type="RuleBase" id="RU364010"/>
    </source>
</evidence>
<evidence type="ECO:0000313" key="6">
    <source>
        <dbReference type="EMBL" id="KAJ3438621.1"/>
    </source>
</evidence>
<dbReference type="Proteomes" id="UP001146793">
    <property type="component" value="Unassembled WGS sequence"/>
</dbReference>
<dbReference type="Gene3D" id="3.30.70.100">
    <property type="match status" value="1"/>
</dbReference>
<evidence type="ECO:0000256" key="4">
    <source>
        <dbReference type="ARBA" id="ARBA00023065"/>
    </source>
</evidence>
<proteinExistence type="inferred from homology"/>
<reference evidence="7" key="1">
    <citation type="submission" date="2022-08" db="EMBL/GenBank/DDBJ databases">
        <title>Novel sulfate-reducing endosymbionts in the free-living metamonad Anaeramoeba.</title>
        <authorList>
            <person name="Jerlstrom-Hultqvist J."/>
            <person name="Cepicka I."/>
            <person name="Gallot-Lavallee L."/>
            <person name="Salas-Leiva D."/>
            <person name="Curtis B.A."/>
            <person name="Zahonova K."/>
            <person name="Pipaliya S."/>
            <person name="Dacks J."/>
            <person name="Roger A.J."/>
        </authorList>
    </citation>
    <scope>NUCLEOTIDE SEQUENCE</scope>
    <source>
        <strain evidence="7">Schooner1</strain>
    </source>
</reference>
<dbReference type="InterPro" id="IPR036132">
    <property type="entry name" value="Vac_ATP_synth_c_sf"/>
</dbReference>
<comment type="similarity">
    <text evidence="1 5">Belongs to the V-ATPase C subunit family.</text>
</comment>
<dbReference type="SUPFAM" id="SSF118203">
    <property type="entry name" value="Vacuolar ATP synthase subunit C"/>
    <property type="match status" value="1"/>
</dbReference>
<evidence type="ECO:0000256" key="1">
    <source>
        <dbReference type="ARBA" id="ARBA00006138"/>
    </source>
</evidence>
<reference evidence="6" key="2">
    <citation type="submission" date="2022-08" db="EMBL/GenBank/DDBJ databases">
        <title>Novel sulphate-reducing endosymbionts in the free-living metamonad Anaeramoeba.</title>
        <authorList>
            <person name="Jerlstrom-Hultqvist J."/>
            <person name="Cepicka I."/>
            <person name="Gallot-Lavallee L."/>
            <person name="Salas-Leiva D."/>
            <person name="Curtis B.A."/>
            <person name="Zahonova K."/>
            <person name="Pipaliya S."/>
            <person name="Dacks J."/>
            <person name="Roger A.J."/>
        </authorList>
    </citation>
    <scope>NUCLEOTIDE SEQUENCE</scope>
    <source>
        <strain evidence="6">Busselton2</strain>
    </source>
</reference>
<dbReference type="Proteomes" id="UP001150062">
    <property type="component" value="Unassembled WGS sequence"/>
</dbReference>
<dbReference type="GO" id="GO:0046961">
    <property type="term" value="F:proton-transporting ATPase activity, rotational mechanism"/>
    <property type="evidence" value="ECO:0007669"/>
    <property type="project" value="InterPro"/>
</dbReference>
<keyword evidence="4 5" id="KW-0406">Ion transport</keyword>